<evidence type="ECO:0000256" key="6">
    <source>
        <dbReference type="SAM" id="MobiDB-lite"/>
    </source>
</evidence>
<dbReference type="PANTHER" id="PTHR21330">
    <property type="entry name" value="E3 SUMO-PROTEIN LIGASE NSE2"/>
    <property type="match status" value="1"/>
</dbReference>
<dbReference type="GO" id="GO:0000724">
    <property type="term" value="P:double-strand break repair via homologous recombination"/>
    <property type="evidence" value="ECO:0007669"/>
    <property type="project" value="InterPro"/>
</dbReference>
<dbReference type="GO" id="GO:0030915">
    <property type="term" value="C:Smc5-Smc6 complex"/>
    <property type="evidence" value="ECO:0007669"/>
    <property type="project" value="InterPro"/>
</dbReference>
<feature type="compositionally biased region" description="Acidic residues" evidence="6">
    <location>
        <begin position="61"/>
        <end position="73"/>
    </location>
</feature>
<dbReference type="GO" id="GO:0061665">
    <property type="term" value="F:SUMO ligase activity"/>
    <property type="evidence" value="ECO:0007669"/>
    <property type="project" value="TreeGrafter"/>
</dbReference>
<keyword evidence="3" id="KW-0808">Transferase</keyword>
<protein>
    <recommendedName>
        <fullName evidence="9">SP-RING-type domain-containing protein</fullName>
    </recommendedName>
</protein>
<dbReference type="GO" id="GO:0016925">
    <property type="term" value="P:protein sumoylation"/>
    <property type="evidence" value="ECO:0007669"/>
    <property type="project" value="TreeGrafter"/>
</dbReference>
<feature type="region of interest" description="Disordered" evidence="6">
    <location>
        <begin position="1"/>
        <end position="78"/>
    </location>
</feature>
<comment type="caution">
    <text evidence="7">The sequence shown here is derived from an EMBL/GenBank/DDBJ whole genome shotgun (WGS) entry which is preliminary data.</text>
</comment>
<dbReference type="OrthoDB" id="26899at2759"/>
<reference evidence="7" key="1">
    <citation type="submission" date="2022-08" db="EMBL/GenBank/DDBJ databases">
        <title>A Global Phylogenomic Analysis of the Shiitake Genus Lentinula.</title>
        <authorList>
            <consortium name="DOE Joint Genome Institute"/>
            <person name="Sierra-Patev S."/>
            <person name="Min B."/>
            <person name="Naranjo-Ortiz M."/>
            <person name="Looney B."/>
            <person name="Konkel Z."/>
            <person name="Slot J.C."/>
            <person name="Sakamoto Y."/>
            <person name="Steenwyk J.L."/>
            <person name="Rokas A."/>
            <person name="Carro J."/>
            <person name="Camarero S."/>
            <person name="Ferreira P."/>
            <person name="Molpeceres G."/>
            <person name="Ruiz-Duenas F.J."/>
            <person name="Serrano A."/>
            <person name="Henrissat B."/>
            <person name="Drula E."/>
            <person name="Hughes K.W."/>
            <person name="Mata J.L."/>
            <person name="Ishikawa N.K."/>
            <person name="Vargas-Isla R."/>
            <person name="Ushijima S."/>
            <person name="Smith C.A."/>
            <person name="Ahrendt S."/>
            <person name="Andreopoulos W."/>
            <person name="He G."/>
            <person name="Labutti K."/>
            <person name="Lipzen A."/>
            <person name="Ng V."/>
            <person name="Riley R."/>
            <person name="Sandor L."/>
            <person name="Barry K."/>
            <person name="Martinez A.T."/>
            <person name="Xiao Y."/>
            <person name="Gibbons J.G."/>
            <person name="Terashima K."/>
            <person name="Grigoriev I.V."/>
            <person name="Hibbett D.S."/>
        </authorList>
    </citation>
    <scope>NUCLEOTIDE SEQUENCE</scope>
    <source>
        <strain evidence="7">JLM2183</strain>
    </source>
</reference>
<dbReference type="PANTHER" id="PTHR21330:SF1">
    <property type="entry name" value="E3 SUMO-PROTEIN LIGASE NSE2"/>
    <property type="match status" value="1"/>
</dbReference>
<accession>A0A9W9AGH9</accession>
<dbReference type="Proteomes" id="UP001150266">
    <property type="component" value="Unassembled WGS sequence"/>
</dbReference>
<keyword evidence="5" id="KW-0539">Nucleus</keyword>
<sequence>MPALSRRKRVAPSSDIEDGRTQRPAREDVDEDDEQPRRVVKSEKKAVKGKGRAIEVHKSEEEADDDDDDDDKIDVDNFADQPLDKSHTINMNGLASDWETMIRTIQRTNNMVADVAVALADATEGDDSEKANFRGIFMSLSELESFLKELVDIESEMQINHEVIQNLVQQVMSGTEIDNIVEQYQDHVRKNKKTYAIKTTRQKYAKKDTYKNFKQSIYEIEHPGEAMPPVTEFIPKEIGDDSDDDDDLEMGSVTQDYKCPLTLRPLENPVTSSGDLWTFILGGRYPGIVCWVQKRKEMSCFRLHAGV</sequence>
<evidence type="ECO:0008006" key="9">
    <source>
        <dbReference type="Google" id="ProtNLM"/>
    </source>
</evidence>
<keyword evidence="8" id="KW-1185">Reference proteome</keyword>
<evidence type="ECO:0000256" key="4">
    <source>
        <dbReference type="ARBA" id="ARBA00022786"/>
    </source>
</evidence>
<comment type="subcellular location">
    <subcellularLocation>
        <location evidence="1">Nucleus</location>
    </subcellularLocation>
</comment>
<feature type="compositionally biased region" description="Basic residues" evidence="6">
    <location>
        <begin position="1"/>
        <end position="10"/>
    </location>
</feature>
<dbReference type="GO" id="GO:0005634">
    <property type="term" value="C:nucleus"/>
    <property type="evidence" value="ECO:0007669"/>
    <property type="project" value="UniProtKB-SubCell"/>
</dbReference>
<feature type="compositionally biased region" description="Basic and acidic residues" evidence="6">
    <location>
        <begin position="17"/>
        <end position="27"/>
    </location>
</feature>
<proteinExistence type="predicted"/>
<gene>
    <name evidence="7" type="ORF">J3R30DRAFT_3699638</name>
</gene>
<evidence type="ECO:0000313" key="8">
    <source>
        <dbReference type="Proteomes" id="UP001150266"/>
    </source>
</evidence>
<keyword evidence="4" id="KW-0833">Ubl conjugation pathway</keyword>
<dbReference type="EMBL" id="JAOTPV010000005">
    <property type="protein sequence ID" value="KAJ4482219.1"/>
    <property type="molecule type" value="Genomic_DNA"/>
</dbReference>
<evidence type="ECO:0000256" key="1">
    <source>
        <dbReference type="ARBA" id="ARBA00004123"/>
    </source>
</evidence>
<comment type="pathway">
    <text evidence="2">Protein modification; protein sumoylation.</text>
</comment>
<feature type="compositionally biased region" description="Basic and acidic residues" evidence="6">
    <location>
        <begin position="35"/>
        <end position="60"/>
    </location>
</feature>
<dbReference type="InterPro" id="IPR026846">
    <property type="entry name" value="Nse2(Mms21)"/>
</dbReference>
<evidence type="ECO:0000256" key="2">
    <source>
        <dbReference type="ARBA" id="ARBA00004718"/>
    </source>
</evidence>
<evidence type="ECO:0000313" key="7">
    <source>
        <dbReference type="EMBL" id="KAJ4482219.1"/>
    </source>
</evidence>
<dbReference type="AlphaFoldDB" id="A0A9W9AGH9"/>
<evidence type="ECO:0000256" key="5">
    <source>
        <dbReference type="ARBA" id="ARBA00023242"/>
    </source>
</evidence>
<organism evidence="7 8">
    <name type="scientific">Lentinula aciculospora</name>
    <dbReference type="NCBI Taxonomy" id="153920"/>
    <lineage>
        <taxon>Eukaryota</taxon>
        <taxon>Fungi</taxon>
        <taxon>Dikarya</taxon>
        <taxon>Basidiomycota</taxon>
        <taxon>Agaricomycotina</taxon>
        <taxon>Agaricomycetes</taxon>
        <taxon>Agaricomycetidae</taxon>
        <taxon>Agaricales</taxon>
        <taxon>Marasmiineae</taxon>
        <taxon>Omphalotaceae</taxon>
        <taxon>Lentinula</taxon>
    </lineage>
</organism>
<evidence type="ECO:0000256" key="3">
    <source>
        <dbReference type="ARBA" id="ARBA00022679"/>
    </source>
</evidence>
<name>A0A9W9AGH9_9AGAR</name>